<comment type="function">
    <text evidence="1">Involved in the transposition of the insertion sequence.</text>
</comment>
<dbReference type="Proteomes" id="UP000014023">
    <property type="component" value="Unassembled WGS sequence"/>
</dbReference>
<dbReference type="InterPro" id="IPR007569">
    <property type="entry name" value="DUF559"/>
</dbReference>
<dbReference type="PROSITE" id="PS50994">
    <property type="entry name" value="INTEGRASE"/>
    <property type="match status" value="1"/>
</dbReference>
<dbReference type="InterPro" id="IPR011335">
    <property type="entry name" value="Restrct_endonuc-II-like"/>
</dbReference>
<gene>
    <name evidence="3" type="ORF">IKE_05910</name>
</gene>
<dbReference type="Gene3D" id="3.40.960.10">
    <property type="entry name" value="VSR Endonuclease"/>
    <property type="match status" value="1"/>
</dbReference>
<evidence type="ECO:0000313" key="3">
    <source>
        <dbReference type="EMBL" id="EOO61398.1"/>
    </source>
</evidence>
<organism evidence="3 4">
    <name type="scientific">Bacillus cereus VD196</name>
    <dbReference type="NCBI Taxonomy" id="1053243"/>
    <lineage>
        <taxon>Bacteria</taxon>
        <taxon>Bacillati</taxon>
        <taxon>Bacillota</taxon>
        <taxon>Bacilli</taxon>
        <taxon>Bacillales</taxon>
        <taxon>Bacillaceae</taxon>
        <taxon>Bacillus</taxon>
        <taxon>Bacillus cereus group</taxon>
    </lineage>
</organism>
<name>A0A9W5PYE4_BACCE</name>
<dbReference type="InterPro" id="IPR048020">
    <property type="entry name" value="Transpos_IS3"/>
</dbReference>
<comment type="caution">
    <text evidence="3">The sequence shown here is derived from an EMBL/GenBank/DDBJ whole genome shotgun (WGS) entry which is preliminary data.</text>
</comment>
<sequence length="272" mass="32161">MRFKGYYPIVQYKVPNKRFKLDSAFFSPNGLKIDVEIDGPFHRTPEGTKRDRRRDKYMKTNGWKVIRITDISLKNGFEKQILLLVATLNEFGIEPSKESELVLLEENRDFCAIAPNQKWVTDITYLNFNGQKLYLSVIEDLFNNEIVAYNISGRNDLELVIDTLEKARKKRDLKGILLHSDQGSQYRSNQYNLLIKKYQIQASMSRKGNCLDNACIESFFSHFKAECFYLYSFQTIDEVKEAVDQYIYFYNYQRFQKKLNNLSPYQYRTQVV</sequence>
<dbReference type="Pfam" id="PF13333">
    <property type="entry name" value="rve_2"/>
    <property type="match status" value="1"/>
</dbReference>
<dbReference type="EMBL" id="AHFL01000064">
    <property type="protein sequence ID" value="EOO61398.1"/>
    <property type="molecule type" value="Genomic_DNA"/>
</dbReference>
<proteinExistence type="predicted"/>
<accession>A0A9W5PYE4</accession>
<evidence type="ECO:0000313" key="4">
    <source>
        <dbReference type="Proteomes" id="UP000014023"/>
    </source>
</evidence>
<evidence type="ECO:0000259" key="2">
    <source>
        <dbReference type="PROSITE" id="PS50994"/>
    </source>
</evidence>
<evidence type="ECO:0000256" key="1">
    <source>
        <dbReference type="ARBA" id="ARBA00002286"/>
    </source>
</evidence>
<dbReference type="NCBIfam" id="NF033516">
    <property type="entry name" value="transpos_IS3"/>
    <property type="match status" value="1"/>
</dbReference>
<dbReference type="PANTHER" id="PTHR46889">
    <property type="entry name" value="TRANSPOSASE INSF FOR INSERTION SEQUENCE IS3B-RELATED"/>
    <property type="match status" value="1"/>
</dbReference>
<reference evidence="3 4" key="1">
    <citation type="submission" date="2012-12" db="EMBL/GenBank/DDBJ databases">
        <title>The Genome Sequence of Bacillus cereus VD196.</title>
        <authorList>
            <consortium name="The Broad Institute Genome Sequencing Platform"/>
            <consortium name="The Broad Institute Genome Sequencing Center for Infectious Disease"/>
            <person name="Feldgarden M."/>
            <person name="Van der Auwera G.A."/>
            <person name="Mahillon J."/>
            <person name="Duprez V."/>
            <person name="Timmery S."/>
            <person name="Mattelet C."/>
            <person name="Dierick K."/>
            <person name="Sun M."/>
            <person name="Yu Z."/>
            <person name="Zhu L."/>
            <person name="Hu X."/>
            <person name="Shank E.B."/>
            <person name="Swiecicka I."/>
            <person name="Hansen B.M."/>
            <person name="Andrup L."/>
            <person name="Walker B."/>
            <person name="Young S.K."/>
            <person name="Zeng Q."/>
            <person name="Gargeya S."/>
            <person name="Fitzgerald M."/>
            <person name="Haas B."/>
            <person name="Abouelleil A."/>
            <person name="Alvarado L."/>
            <person name="Arachchi H.M."/>
            <person name="Berlin A.M."/>
            <person name="Chapman S.B."/>
            <person name="Dewar J."/>
            <person name="Goldberg J."/>
            <person name="Griggs A."/>
            <person name="Gujja S."/>
            <person name="Hansen M."/>
            <person name="Howarth C."/>
            <person name="Imamovic A."/>
            <person name="Larimer J."/>
            <person name="McCowan C."/>
            <person name="Murphy C."/>
            <person name="Neiman D."/>
            <person name="Pearson M."/>
            <person name="Priest M."/>
            <person name="Roberts A."/>
            <person name="Saif S."/>
            <person name="Shea T."/>
            <person name="Sisk P."/>
            <person name="Sykes S."/>
            <person name="Wortman J."/>
            <person name="Nusbaum C."/>
            <person name="Birren B."/>
        </authorList>
    </citation>
    <scope>NUCLEOTIDE SEQUENCE [LARGE SCALE GENOMIC DNA]</scope>
    <source>
        <strain evidence="3 4">VD196</strain>
    </source>
</reference>
<dbReference type="InterPro" id="IPR012337">
    <property type="entry name" value="RNaseH-like_sf"/>
</dbReference>
<dbReference type="Pfam" id="PF00665">
    <property type="entry name" value="rve"/>
    <property type="match status" value="1"/>
</dbReference>
<dbReference type="Pfam" id="PF04480">
    <property type="entry name" value="DUF559"/>
    <property type="match status" value="1"/>
</dbReference>
<dbReference type="InterPro" id="IPR001584">
    <property type="entry name" value="Integrase_cat-core"/>
</dbReference>
<dbReference type="AlphaFoldDB" id="A0A9W5PYE4"/>
<dbReference type="Gene3D" id="3.30.420.10">
    <property type="entry name" value="Ribonuclease H-like superfamily/Ribonuclease H"/>
    <property type="match status" value="1"/>
</dbReference>
<dbReference type="SUPFAM" id="SSF52980">
    <property type="entry name" value="Restriction endonuclease-like"/>
    <property type="match status" value="1"/>
</dbReference>
<dbReference type="PANTHER" id="PTHR46889:SF4">
    <property type="entry name" value="TRANSPOSASE INSO FOR INSERTION SEQUENCE ELEMENT IS911B-RELATED"/>
    <property type="match status" value="1"/>
</dbReference>
<dbReference type="GO" id="GO:0003676">
    <property type="term" value="F:nucleic acid binding"/>
    <property type="evidence" value="ECO:0007669"/>
    <property type="project" value="InterPro"/>
</dbReference>
<dbReference type="SUPFAM" id="SSF53098">
    <property type="entry name" value="Ribonuclease H-like"/>
    <property type="match status" value="1"/>
</dbReference>
<dbReference type="InterPro" id="IPR050900">
    <property type="entry name" value="Transposase_IS3/IS150/IS904"/>
</dbReference>
<dbReference type="InterPro" id="IPR036397">
    <property type="entry name" value="RNaseH_sf"/>
</dbReference>
<feature type="domain" description="Integrase catalytic" evidence="2">
    <location>
        <begin position="111"/>
        <end position="272"/>
    </location>
</feature>
<protein>
    <recommendedName>
        <fullName evidence="2">Integrase catalytic domain-containing protein</fullName>
    </recommendedName>
</protein>
<dbReference type="GO" id="GO:0015074">
    <property type="term" value="P:DNA integration"/>
    <property type="evidence" value="ECO:0007669"/>
    <property type="project" value="InterPro"/>
</dbReference>